<feature type="region of interest" description="Disordered" evidence="7">
    <location>
        <begin position="418"/>
        <end position="437"/>
    </location>
</feature>
<dbReference type="InterPro" id="IPR036259">
    <property type="entry name" value="MFS_trans_sf"/>
</dbReference>
<feature type="transmembrane region" description="Helical" evidence="8">
    <location>
        <begin position="145"/>
        <end position="164"/>
    </location>
</feature>
<dbReference type="InterPro" id="IPR011701">
    <property type="entry name" value="MFS"/>
</dbReference>
<feature type="transmembrane region" description="Helical" evidence="8">
    <location>
        <begin position="78"/>
        <end position="95"/>
    </location>
</feature>
<feature type="transmembrane region" description="Helical" evidence="8">
    <location>
        <begin position="12"/>
        <end position="32"/>
    </location>
</feature>
<feature type="transmembrane region" description="Helical" evidence="8">
    <location>
        <begin position="101"/>
        <end position="125"/>
    </location>
</feature>
<keyword evidence="5 8" id="KW-1133">Transmembrane helix</keyword>
<dbReference type="AlphaFoldDB" id="A0A941FAT7"/>
<feature type="compositionally biased region" description="Basic and acidic residues" evidence="7">
    <location>
        <begin position="196"/>
        <end position="206"/>
    </location>
</feature>
<feature type="region of interest" description="Disordered" evidence="7">
    <location>
        <begin position="196"/>
        <end position="223"/>
    </location>
</feature>
<feature type="transmembrane region" description="Helical" evidence="8">
    <location>
        <begin position="226"/>
        <end position="246"/>
    </location>
</feature>
<comment type="caution">
    <text evidence="9">The sequence shown here is derived from an EMBL/GenBank/DDBJ whole genome shotgun (WGS) entry which is preliminary data.</text>
</comment>
<dbReference type="SUPFAM" id="SSF103473">
    <property type="entry name" value="MFS general substrate transporter"/>
    <property type="match status" value="1"/>
</dbReference>
<keyword evidence="10" id="KW-1185">Reference proteome</keyword>
<keyword evidence="3" id="KW-1003">Cell membrane</keyword>
<dbReference type="Gene3D" id="1.20.1250.20">
    <property type="entry name" value="MFS general substrate transporter like domains"/>
    <property type="match status" value="1"/>
</dbReference>
<feature type="transmembrane region" description="Helical" evidence="8">
    <location>
        <begin position="170"/>
        <end position="187"/>
    </location>
</feature>
<evidence type="ECO:0000256" key="6">
    <source>
        <dbReference type="ARBA" id="ARBA00023136"/>
    </source>
</evidence>
<keyword evidence="6 8" id="KW-0472">Membrane</keyword>
<evidence type="ECO:0000256" key="5">
    <source>
        <dbReference type="ARBA" id="ARBA00022989"/>
    </source>
</evidence>
<evidence type="ECO:0000256" key="4">
    <source>
        <dbReference type="ARBA" id="ARBA00022692"/>
    </source>
</evidence>
<gene>
    <name evidence="9" type="ORF">KEF29_10060</name>
</gene>
<dbReference type="InterPro" id="IPR050171">
    <property type="entry name" value="MFS_Transporters"/>
</dbReference>
<feature type="transmembrane region" description="Helical" evidence="8">
    <location>
        <begin position="364"/>
        <end position="388"/>
    </location>
</feature>
<comment type="subcellular location">
    <subcellularLocation>
        <location evidence="1">Cell membrane</location>
        <topology evidence="1">Multi-pass membrane protein</topology>
    </subcellularLocation>
</comment>
<feature type="compositionally biased region" description="Polar residues" evidence="7">
    <location>
        <begin position="425"/>
        <end position="437"/>
    </location>
</feature>
<feature type="transmembrane region" description="Helical" evidence="8">
    <location>
        <begin position="394"/>
        <end position="411"/>
    </location>
</feature>
<dbReference type="GO" id="GO:0005886">
    <property type="term" value="C:plasma membrane"/>
    <property type="evidence" value="ECO:0007669"/>
    <property type="project" value="UniProtKB-SubCell"/>
</dbReference>
<feature type="transmembrane region" description="Helical" evidence="8">
    <location>
        <begin position="303"/>
        <end position="321"/>
    </location>
</feature>
<evidence type="ECO:0000256" key="2">
    <source>
        <dbReference type="ARBA" id="ARBA00022448"/>
    </source>
</evidence>
<dbReference type="GO" id="GO:0022857">
    <property type="term" value="F:transmembrane transporter activity"/>
    <property type="evidence" value="ECO:0007669"/>
    <property type="project" value="InterPro"/>
</dbReference>
<keyword evidence="4 8" id="KW-0812">Transmembrane</keyword>
<dbReference type="PANTHER" id="PTHR23517">
    <property type="entry name" value="RESISTANCE PROTEIN MDTM, PUTATIVE-RELATED-RELATED"/>
    <property type="match status" value="1"/>
</dbReference>
<evidence type="ECO:0000256" key="8">
    <source>
        <dbReference type="SAM" id="Phobius"/>
    </source>
</evidence>
<evidence type="ECO:0000256" key="7">
    <source>
        <dbReference type="SAM" id="MobiDB-lite"/>
    </source>
</evidence>
<evidence type="ECO:0000256" key="3">
    <source>
        <dbReference type="ARBA" id="ARBA00022475"/>
    </source>
</evidence>
<reference evidence="9 10" key="1">
    <citation type="submission" date="2021-04" db="EMBL/GenBank/DDBJ databases">
        <title>Characterization of the biosynthetic gene cluster of new lipopeptides with antitumor activity in the genome of the marine Streptomyces PHM034.</title>
        <authorList>
            <person name="Ceniceros A."/>
            <person name="Canedo L."/>
            <person name="Mendez C."/>
            <person name="Olano C."/>
            <person name="Schleissner C."/>
            <person name="Cuevas C."/>
            <person name="De La Calle F."/>
            <person name="Salas J.A."/>
        </authorList>
    </citation>
    <scope>NUCLEOTIDE SEQUENCE [LARGE SCALE GENOMIC DNA]</scope>
    <source>
        <strain evidence="9 10">PHM034</strain>
    </source>
</reference>
<evidence type="ECO:0000313" key="10">
    <source>
        <dbReference type="Proteomes" id="UP000682308"/>
    </source>
</evidence>
<organism evidence="9 10">
    <name type="scientific">Streptomyces tuirus</name>
    <dbReference type="NCBI Taxonomy" id="68278"/>
    <lineage>
        <taxon>Bacteria</taxon>
        <taxon>Bacillati</taxon>
        <taxon>Actinomycetota</taxon>
        <taxon>Actinomycetes</taxon>
        <taxon>Kitasatosporales</taxon>
        <taxon>Streptomycetaceae</taxon>
        <taxon>Streptomyces</taxon>
    </lineage>
</organism>
<evidence type="ECO:0000256" key="1">
    <source>
        <dbReference type="ARBA" id="ARBA00004651"/>
    </source>
</evidence>
<sequence length="437" mass="44798">MSRLQGSARRFTTADVLILVNGVSAFGSGLVYPYTALYLSGLPAMGTAGVSVFYGAAAAANLATTGVLATGWIKPPPALLGLAGTLMLAVGFLGTAVAGSLAFLCAAVLFIGCGQGCLLVAMVPVLNSLTAQEQRRSVFARRYRALNVGLGLGAVAAGLTTGILTTSAVPWLFVCNALSYLPLTYAFHRVRARERDEAPRPADAERTTVPGGPEDKERSGGSGGRWKWLGVAGTLAVLFQLGAYLFGHSQFEATAPLVAVRLMGIGLGTVSGLLLVNTLVVALGQSWVTRLLSGRDEAYGLRAAVVLWAAAYATAAASAFGPLPVRYAGLLLFAVVFALGECAYSCSFHPWLIDSVRPGDVTRVSALAGGAMGIGTAAGPSVGVALTLTGEATAVWLSLASFCLLLLLALGRRRAAVPEPAAGTPEQTPASHTGDTT</sequence>
<dbReference type="Pfam" id="PF07690">
    <property type="entry name" value="MFS_1"/>
    <property type="match status" value="1"/>
</dbReference>
<protein>
    <submittedName>
        <fullName evidence="9">MFS transporter</fullName>
    </submittedName>
</protein>
<feature type="transmembrane region" description="Helical" evidence="8">
    <location>
        <begin position="327"/>
        <end position="352"/>
    </location>
</feature>
<dbReference type="Proteomes" id="UP000682308">
    <property type="component" value="Unassembled WGS sequence"/>
</dbReference>
<accession>A0A941FAT7</accession>
<name>A0A941FAT7_9ACTN</name>
<proteinExistence type="predicted"/>
<feature type="transmembrane region" description="Helical" evidence="8">
    <location>
        <begin position="258"/>
        <end position="283"/>
    </location>
</feature>
<evidence type="ECO:0000313" key="9">
    <source>
        <dbReference type="EMBL" id="MBR8639536.1"/>
    </source>
</evidence>
<keyword evidence="2" id="KW-0813">Transport</keyword>
<dbReference type="EMBL" id="JAGTPG010000001">
    <property type="protein sequence ID" value="MBR8639536.1"/>
    <property type="molecule type" value="Genomic_DNA"/>
</dbReference>
<feature type="transmembrane region" description="Helical" evidence="8">
    <location>
        <begin position="52"/>
        <end position="71"/>
    </location>
</feature>
<dbReference type="PANTHER" id="PTHR23517:SF2">
    <property type="entry name" value="MULTIDRUG RESISTANCE PROTEIN MDTH"/>
    <property type="match status" value="1"/>
</dbReference>